<feature type="chain" id="PRO_5040190160" description="Erythropoietin receptor" evidence="15">
    <location>
        <begin position="27"/>
        <end position="483"/>
    </location>
</feature>
<feature type="transmembrane region" description="Helical" evidence="14">
    <location>
        <begin position="240"/>
        <end position="261"/>
    </location>
</feature>
<dbReference type="GO" id="GO:0009897">
    <property type="term" value="C:external side of plasma membrane"/>
    <property type="evidence" value="ECO:0007669"/>
    <property type="project" value="TreeGrafter"/>
</dbReference>
<feature type="disulfide bond" evidence="12">
    <location>
        <begin position="84"/>
        <end position="100"/>
    </location>
</feature>
<evidence type="ECO:0000256" key="13">
    <source>
        <dbReference type="SAM" id="MobiDB-lite"/>
    </source>
</evidence>
<dbReference type="InterPro" id="IPR009167">
    <property type="entry name" value="Erythropoietin_rcpt"/>
</dbReference>
<feature type="region of interest" description="Disordered" evidence="13">
    <location>
        <begin position="443"/>
        <end position="483"/>
    </location>
</feature>
<evidence type="ECO:0000313" key="18">
    <source>
        <dbReference type="Proteomes" id="UP001152803"/>
    </source>
</evidence>
<dbReference type="GO" id="GO:0004896">
    <property type="term" value="F:cytokine receptor activity"/>
    <property type="evidence" value="ECO:0007669"/>
    <property type="project" value="TreeGrafter"/>
</dbReference>
<dbReference type="OrthoDB" id="9890439at2759"/>
<keyword evidence="4" id="KW-1003">Cell membrane</keyword>
<dbReference type="PANTHER" id="PTHR23037:SF28">
    <property type="entry name" value="ERYTHROPOIETIN RECEPTOR"/>
    <property type="match status" value="1"/>
</dbReference>
<evidence type="ECO:0000256" key="14">
    <source>
        <dbReference type="SAM" id="Phobius"/>
    </source>
</evidence>
<keyword evidence="5 14" id="KW-0812">Transmembrane</keyword>
<keyword evidence="6 15" id="KW-0732">Signal</keyword>
<evidence type="ECO:0000259" key="16">
    <source>
        <dbReference type="PROSITE" id="PS50853"/>
    </source>
</evidence>
<gene>
    <name evidence="17" type="ORF">COCON_G00208860</name>
</gene>
<keyword evidence="8 14" id="KW-0472">Membrane</keyword>
<protein>
    <recommendedName>
        <fullName evidence="3">Erythropoietin receptor</fullName>
    </recommendedName>
</protein>
<dbReference type="Gene3D" id="2.60.40.10">
    <property type="entry name" value="Immunoglobulins"/>
    <property type="match status" value="2"/>
</dbReference>
<dbReference type="InterPro" id="IPR013783">
    <property type="entry name" value="Ig-like_fold"/>
</dbReference>
<dbReference type="Pfam" id="PF00041">
    <property type="entry name" value="fn3"/>
    <property type="match status" value="1"/>
</dbReference>
<evidence type="ECO:0000256" key="11">
    <source>
        <dbReference type="ARBA" id="ARBA00023180"/>
    </source>
</evidence>
<evidence type="ECO:0000256" key="8">
    <source>
        <dbReference type="ARBA" id="ARBA00023136"/>
    </source>
</evidence>
<dbReference type="Proteomes" id="UP001152803">
    <property type="component" value="Unassembled WGS sequence"/>
</dbReference>
<evidence type="ECO:0000256" key="6">
    <source>
        <dbReference type="ARBA" id="ARBA00022729"/>
    </source>
</evidence>
<reference evidence="17" key="1">
    <citation type="journal article" date="2023" name="Science">
        <title>Genome structures resolve the early diversification of teleost fishes.</title>
        <authorList>
            <person name="Parey E."/>
            <person name="Louis A."/>
            <person name="Montfort J."/>
            <person name="Bouchez O."/>
            <person name="Roques C."/>
            <person name="Iampietro C."/>
            <person name="Lluch J."/>
            <person name="Castinel A."/>
            <person name="Donnadieu C."/>
            <person name="Desvignes T."/>
            <person name="Floi Bucao C."/>
            <person name="Jouanno E."/>
            <person name="Wen M."/>
            <person name="Mejri S."/>
            <person name="Dirks R."/>
            <person name="Jansen H."/>
            <person name="Henkel C."/>
            <person name="Chen W.J."/>
            <person name="Zahm M."/>
            <person name="Cabau C."/>
            <person name="Klopp C."/>
            <person name="Thompson A.W."/>
            <person name="Robinson-Rechavi M."/>
            <person name="Braasch I."/>
            <person name="Lecointre G."/>
            <person name="Bobe J."/>
            <person name="Postlethwait J.H."/>
            <person name="Berthelot C."/>
            <person name="Roest Crollius H."/>
            <person name="Guiguen Y."/>
        </authorList>
    </citation>
    <scope>NUCLEOTIDE SEQUENCE</scope>
    <source>
        <strain evidence="17">Concon-B</strain>
    </source>
</reference>
<keyword evidence="7 14" id="KW-1133">Transmembrane helix</keyword>
<evidence type="ECO:0000256" key="12">
    <source>
        <dbReference type="PIRSR" id="PIRSR001959-2"/>
    </source>
</evidence>
<keyword evidence="18" id="KW-1185">Reference proteome</keyword>
<evidence type="ECO:0000256" key="10">
    <source>
        <dbReference type="ARBA" id="ARBA00023170"/>
    </source>
</evidence>
<dbReference type="InterPro" id="IPR003961">
    <property type="entry name" value="FN3_dom"/>
</dbReference>
<dbReference type="InterPro" id="IPR036116">
    <property type="entry name" value="FN3_sf"/>
</dbReference>
<dbReference type="CDD" id="cd00063">
    <property type="entry name" value="FN3"/>
    <property type="match status" value="1"/>
</dbReference>
<feature type="disulfide bond" evidence="12">
    <location>
        <begin position="47"/>
        <end position="57"/>
    </location>
</feature>
<dbReference type="SUPFAM" id="SSF49265">
    <property type="entry name" value="Fibronectin type III"/>
    <property type="match status" value="2"/>
</dbReference>
<evidence type="ECO:0000313" key="17">
    <source>
        <dbReference type="EMBL" id="KAJ8254274.1"/>
    </source>
</evidence>
<evidence type="ECO:0000256" key="4">
    <source>
        <dbReference type="ARBA" id="ARBA00022475"/>
    </source>
</evidence>
<name>A0A9Q1HQE2_CONCO</name>
<evidence type="ECO:0000256" key="9">
    <source>
        <dbReference type="ARBA" id="ARBA00023157"/>
    </source>
</evidence>
<comment type="subcellular location">
    <subcellularLocation>
        <location evidence="1">Cell membrane</location>
        <topology evidence="1">Single-pass type I membrane protein</topology>
    </subcellularLocation>
</comment>
<organism evidence="17 18">
    <name type="scientific">Conger conger</name>
    <name type="common">Conger eel</name>
    <name type="synonym">Muraena conger</name>
    <dbReference type="NCBI Taxonomy" id="82655"/>
    <lineage>
        <taxon>Eukaryota</taxon>
        <taxon>Metazoa</taxon>
        <taxon>Chordata</taxon>
        <taxon>Craniata</taxon>
        <taxon>Vertebrata</taxon>
        <taxon>Euteleostomi</taxon>
        <taxon>Actinopterygii</taxon>
        <taxon>Neopterygii</taxon>
        <taxon>Teleostei</taxon>
        <taxon>Anguilliformes</taxon>
        <taxon>Congridae</taxon>
        <taxon>Conger</taxon>
    </lineage>
</organism>
<comment type="similarity">
    <text evidence="2">Belongs to the type I cytokine receptor family. Type 1 subfamily.</text>
</comment>
<evidence type="ECO:0000256" key="5">
    <source>
        <dbReference type="ARBA" id="ARBA00022692"/>
    </source>
</evidence>
<accession>A0A9Q1HQE2</accession>
<dbReference type="PROSITE" id="PS50853">
    <property type="entry name" value="FN3"/>
    <property type="match status" value="1"/>
</dbReference>
<dbReference type="Pfam" id="PF09067">
    <property type="entry name" value="EpoR_lig-bind"/>
    <property type="match status" value="1"/>
</dbReference>
<keyword evidence="10" id="KW-0675">Receptor</keyword>
<keyword evidence="11" id="KW-0325">Glycoprotein</keyword>
<proteinExistence type="inferred from homology"/>
<evidence type="ECO:0000256" key="2">
    <source>
        <dbReference type="ARBA" id="ARBA00007885"/>
    </source>
</evidence>
<evidence type="ECO:0000256" key="1">
    <source>
        <dbReference type="ARBA" id="ARBA00004251"/>
    </source>
</evidence>
<dbReference type="PIRSF" id="PIRSF001959">
    <property type="entry name" value="EPO_receptor"/>
    <property type="match status" value="1"/>
</dbReference>
<dbReference type="AlphaFoldDB" id="A0A9Q1HQE2"/>
<keyword evidence="9 12" id="KW-1015">Disulfide bond</keyword>
<dbReference type="SMART" id="SM00060">
    <property type="entry name" value="FN3"/>
    <property type="match status" value="1"/>
</dbReference>
<evidence type="ECO:0000256" key="3">
    <source>
        <dbReference type="ARBA" id="ARBA00018355"/>
    </source>
</evidence>
<sequence length="483" mass="53654">MTKIKTTMLKRLLAFLFFQRTFFVKGVRDFETKVALLTAVEQENPKCFAEGMLDLTCFWEEDSRSAPGQYTFIYKYQNENSTVCAVASQSAGGGRTRYFCKLSKVKHFVSLDLQVFQNGAPLHNRSLSIDLVFLLDPPANLTVRRTEQRGQLRLRWLPPSLKYMAESMMYEVRYALAGSPVRKLEVVRGSTEFILRSLNAGTRYEVWVRAKPDGLTYNGYWSAWTPLVSMETLPSDLDPLVIGLCLVISLILTLLSLMAFLSHRRYLWKIWPVHIPSPENQFPGLFTVYGGDFLEWLGQSSGWLQLRPSLFYQEAMSGPLEVLSEARNGPLSPGLTLLPRASGMQHGSQDAYVTLDQISQPGSRDGVPSPPLILEDVSEELHVLVAAPGNATSRSELGAPCQGFRSGRLSSHSDFEYPQNPWLSKGPGSPYLAVADSGVSMDYSPMSSSTTGSGGAGSLYASEYKNLPQHKQHSNGEPIPTRG</sequence>
<comment type="caution">
    <text evidence="17">The sequence shown here is derived from an EMBL/GenBank/DDBJ whole genome shotgun (WGS) entry which is preliminary data.</text>
</comment>
<evidence type="ECO:0000256" key="15">
    <source>
        <dbReference type="SAM" id="SignalP"/>
    </source>
</evidence>
<dbReference type="EMBL" id="JAFJMO010000016">
    <property type="protein sequence ID" value="KAJ8254274.1"/>
    <property type="molecule type" value="Genomic_DNA"/>
</dbReference>
<feature type="signal peptide" evidence="15">
    <location>
        <begin position="1"/>
        <end position="26"/>
    </location>
</feature>
<feature type="domain" description="Fibronectin type-III" evidence="16">
    <location>
        <begin position="137"/>
        <end position="235"/>
    </location>
</feature>
<evidence type="ECO:0000256" key="7">
    <source>
        <dbReference type="ARBA" id="ARBA00022989"/>
    </source>
</evidence>
<dbReference type="PANTHER" id="PTHR23037">
    <property type="entry name" value="CYTOKINE RECEPTOR"/>
    <property type="match status" value="1"/>
</dbReference>
<dbReference type="InterPro" id="IPR015152">
    <property type="entry name" value="Growth/epo_recpt_lig-bind"/>
</dbReference>